<dbReference type="Gene3D" id="1.20.5.190">
    <property type="match status" value="1"/>
</dbReference>
<sequence>MATRTAWSGDSGYLFATPVSLTAASPQATRKKRAVELQPGSASMASYRKAKEYLISQGHSDMAVMNAPSTFHLRSYALSKGIDLVKVKALEESATEAALSAKLAEQHAIEMQNAAKEAAREAESASLAAQAATERVESVRDSTMESSVTRFEADDVHEVSMQNTPITAVELESEEHKTRLTLTQQQLEAAEHENLAQAEREAALESQRKAEALEKAKEAEREATLEHARAAQALAEAQEKVIRERAALGIQAATRGFLQQRVYYKAWKAVVTLQSLWRGSIIQAVYRQLTSHVAVLRAGGVFTTVSQSGKKERFFCLSPDYSLLLWCAPSRQEKALRGQLTQPNEMPEISQLPVKNVRTC</sequence>
<feature type="region of interest" description="Disordered" evidence="1">
    <location>
        <begin position="114"/>
        <end position="156"/>
    </location>
</feature>
<reference evidence="2" key="1">
    <citation type="submission" date="2021-01" db="EMBL/GenBank/DDBJ databases">
        <authorList>
            <person name="Corre E."/>
            <person name="Pelletier E."/>
            <person name="Niang G."/>
            <person name="Scheremetjew M."/>
            <person name="Finn R."/>
            <person name="Kale V."/>
            <person name="Holt S."/>
            <person name="Cochrane G."/>
            <person name="Meng A."/>
            <person name="Brown T."/>
            <person name="Cohen L."/>
        </authorList>
    </citation>
    <scope>NUCLEOTIDE SEQUENCE</scope>
    <source>
        <strain evidence="2">UTEX LB 985</strain>
    </source>
</reference>
<feature type="compositionally biased region" description="Low complexity" evidence="1">
    <location>
        <begin position="124"/>
        <end position="133"/>
    </location>
</feature>
<proteinExistence type="predicted"/>
<dbReference type="EMBL" id="HBGU01067153">
    <property type="protein sequence ID" value="CAD9527140.1"/>
    <property type="molecule type" value="Transcribed_RNA"/>
</dbReference>
<evidence type="ECO:0000313" key="2">
    <source>
        <dbReference type="EMBL" id="CAD9527140.1"/>
    </source>
</evidence>
<dbReference type="AlphaFoldDB" id="A0A7S2ISK7"/>
<gene>
    <name evidence="2" type="ORF">CBRE1094_LOCUS36608</name>
</gene>
<dbReference type="PROSITE" id="PS50096">
    <property type="entry name" value="IQ"/>
    <property type="match status" value="2"/>
</dbReference>
<accession>A0A7S2ISK7</accession>
<dbReference type="InterPro" id="IPR000048">
    <property type="entry name" value="IQ_motif_EF-hand-BS"/>
</dbReference>
<protein>
    <submittedName>
        <fullName evidence="2">Uncharacterized protein</fullName>
    </submittedName>
</protein>
<feature type="compositionally biased region" description="Basic and acidic residues" evidence="1">
    <location>
        <begin position="134"/>
        <end position="143"/>
    </location>
</feature>
<name>A0A7S2ISK7_9EUKA</name>
<dbReference type="Pfam" id="PF00612">
    <property type="entry name" value="IQ"/>
    <property type="match status" value="1"/>
</dbReference>
<feature type="region of interest" description="Disordered" evidence="1">
    <location>
        <begin position="192"/>
        <end position="218"/>
    </location>
</feature>
<evidence type="ECO:0000256" key="1">
    <source>
        <dbReference type="SAM" id="MobiDB-lite"/>
    </source>
</evidence>
<organism evidence="2">
    <name type="scientific">Haptolina brevifila</name>
    <dbReference type="NCBI Taxonomy" id="156173"/>
    <lineage>
        <taxon>Eukaryota</taxon>
        <taxon>Haptista</taxon>
        <taxon>Haptophyta</taxon>
        <taxon>Prymnesiophyceae</taxon>
        <taxon>Prymnesiales</taxon>
        <taxon>Prymnesiaceae</taxon>
        <taxon>Haptolina</taxon>
    </lineage>
</organism>